<sequence length="100" mass="11280">MAQKCLKRKSRVKSDGALRKYVGDSKKKTVHSKRRNTVEAKARANYVSAVESHMASRVPSDQRGRLTVVKPTAGQMQQKKMKNMTKPLTRGRKRKAAKKA</sequence>
<dbReference type="OrthoDB" id="245371at2759"/>
<proteinExistence type="predicted"/>
<dbReference type="EMBL" id="AUPL01003649">
    <property type="protein sequence ID" value="ESL08645.1"/>
    <property type="molecule type" value="Genomic_DNA"/>
</dbReference>
<dbReference type="Proteomes" id="UP000031737">
    <property type="component" value="Unassembled WGS sequence"/>
</dbReference>
<protein>
    <submittedName>
        <fullName evidence="2">Uncharacterized protein</fullName>
    </submittedName>
</protein>
<name>A0A061J2W0_TRYRA</name>
<accession>A0A061J2W0</accession>
<dbReference type="VEuPathDB" id="TriTrypDB:TRSC58_03649"/>
<feature type="compositionally biased region" description="Basic residues" evidence="1">
    <location>
        <begin position="79"/>
        <end position="100"/>
    </location>
</feature>
<keyword evidence="3" id="KW-1185">Reference proteome</keyword>
<organism evidence="2 3">
    <name type="scientific">Trypanosoma rangeli SC58</name>
    <dbReference type="NCBI Taxonomy" id="429131"/>
    <lineage>
        <taxon>Eukaryota</taxon>
        <taxon>Discoba</taxon>
        <taxon>Euglenozoa</taxon>
        <taxon>Kinetoplastea</taxon>
        <taxon>Metakinetoplastina</taxon>
        <taxon>Trypanosomatida</taxon>
        <taxon>Trypanosomatidae</taxon>
        <taxon>Trypanosoma</taxon>
        <taxon>Herpetosoma</taxon>
    </lineage>
</organism>
<dbReference type="AlphaFoldDB" id="A0A061J2W0"/>
<evidence type="ECO:0000313" key="3">
    <source>
        <dbReference type="Proteomes" id="UP000031737"/>
    </source>
</evidence>
<gene>
    <name evidence="2" type="ORF">TRSC58_03649</name>
</gene>
<comment type="caution">
    <text evidence="2">The sequence shown here is derived from an EMBL/GenBank/DDBJ whole genome shotgun (WGS) entry which is preliminary data.</text>
</comment>
<reference evidence="2 3" key="1">
    <citation type="submission" date="2013-07" db="EMBL/GenBank/DDBJ databases">
        <authorList>
            <person name="Stoco P.H."/>
            <person name="Wagner G."/>
            <person name="Gerber A."/>
            <person name="Zaha A."/>
            <person name="Thompson C."/>
            <person name="Bartholomeu D.C."/>
            <person name="Luckemeyer D.D."/>
            <person name="Bahia D."/>
            <person name="Loreto E."/>
            <person name="Prestes E.B."/>
            <person name="Lima F.M."/>
            <person name="Rodrigues-Luiz G."/>
            <person name="Vallejo G.A."/>
            <person name="Filho J.F."/>
            <person name="Monteiro K.M."/>
            <person name="Tyler K.M."/>
            <person name="de Almeida L.G."/>
            <person name="Ortiz M.F."/>
            <person name="Siervo M.A."/>
            <person name="de Moraes M.H."/>
            <person name="Cunha O.L."/>
            <person name="Mendonca-Neto R."/>
            <person name="Silva R."/>
            <person name="Teixeira S.M."/>
            <person name="Murta S.M."/>
            <person name="Sincero T.C."/>
            <person name="Mendes T.A."/>
            <person name="Urmenyi T.P."/>
            <person name="Silva V.G."/>
            <person name="da Rocha W.D."/>
            <person name="Andersson B."/>
            <person name="Romanha A.J."/>
            <person name="Steindel M."/>
            <person name="de Vasconcelos A.T."/>
            <person name="Grisard E.C."/>
        </authorList>
    </citation>
    <scope>NUCLEOTIDE SEQUENCE [LARGE SCALE GENOMIC DNA]</scope>
    <source>
        <strain evidence="2 3">SC58</strain>
    </source>
</reference>
<feature type="region of interest" description="Disordered" evidence="1">
    <location>
        <begin position="72"/>
        <end position="100"/>
    </location>
</feature>
<evidence type="ECO:0000313" key="2">
    <source>
        <dbReference type="EMBL" id="ESL08645.1"/>
    </source>
</evidence>
<evidence type="ECO:0000256" key="1">
    <source>
        <dbReference type="SAM" id="MobiDB-lite"/>
    </source>
</evidence>